<reference evidence="5 7" key="1">
    <citation type="submission" date="2018-09" db="EMBL/GenBank/DDBJ databases">
        <title>Genomic investigation of the strawberry pathogen Phytophthora fragariae indicates pathogenicity is determined by transcriptional variation in three key races.</title>
        <authorList>
            <person name="Adams T.M."/>
            <person name="Armitage A.D."/>
            <person name="Sobczyk M.K."/>
            <person name="Bates H.J."/>
            <person name="Dunwell J.M."/>
            <person name="Nellist C.F."/>
            <person name="Harrison R.J."/>
        </authorList>
    </citation>
    <scope>NUCLEOTIDE SEQUENCE [LARGE SCALE GENOMIC DNA]</scope>
    <source>
        <strain evidence="3 5">SCRP249</strain>
        <strain evidence="2 7">SCRP324</strain>
        <strain evidence="4 6">SCRP333</strain>
    </source>
</reference>
<accession>A0A6A3HS86</accession>
<evidence type="ECO:0000313" key="7">
    <source>
        <dbReference type="Proteomes" id="UP000435112"/>
    </source>
</evidence>
<evidence type="ECO:0000313" key="2">
    <source>
        <dbReference type="EMBL" id="KAE8973429.1"/>
    </source>
</evidence>
<dbReference type="Proteomes" id="UP000435112">
    <property type="component" value="Unassembled WGS sequence"/>
</dbReference>
<dbReference type="OrthoDB" id="3900342at2759"/>
<evidence type="ECO:0000256" key="1">
    <source>
        <dbReference type="SAM" id="Phobius"/>
    </source>
</evidence>
<sequence length="98" mass="10739">MHVNSLLLLTGHKTIFGGNSTSSDFKWILILGLVSSFHSFVFCMGKLLYAIACDGYLPQMLTKLHPTRGTASVTLVTGNVIALVLVNVLRTTWHVVHN</sequence>
<evidence type="ECO:0000313" key="5">
    <source>
        <dbReference type="Proteomes" id="UP000429607"/>
    </source>
</evidence>
<feature type="transmembrane region" description="Helical" evidence="1">
    <location>
        <begin position="27"/>
        <end position="49"/>
    </location>
</feature>
<dbReference type="EMBL" id="QXFU01003692">
    <property type="protein sequence ID" value="KAE8973429.1"/>
    <property type="molecule type" value="Genomic_DNA"/>
</dbReference>
<dbReference type="AlphaFoldDB" id="A0A6A3HS86"/>
<feature type="transmembrane region" description="Helical" evidence="1">
    <location>
        <begin position="70"/>
        <end position="89"/>
    </location>
</feature>
<evidence type="ECO:0000313" key="3">
    <source>
        <dbReference type="EMBL" id="KAE8974274.1"/>
    </source>
</evidence>
<dbReference type="EMBL" id="QXFV01003738">
    <property type="protein sequence ID" value="KAE8974274.1"/>
    <property type="molecule type" value="Genomic_DNA"/>
</dbReference>
<keyword evidence="1" id="KW-0812">Transmembrane</keyword>
<evidence type="ECO:0000313" key="6">
    <source>
        <dbReference type="Proteomes" id="UP000434957"/>
    </source>
</evidence>
<dbReference type="Gene3D" id="1.20.1740.10">
    <property type="entry name" value="Amino acid/polyamine transporter I"/>
    <property type="match status" value="1"/>
</dbReference>
<name>A0A6A3HS86_9STRA</name>
<dbReference type="Proteomes" id="UP000429607">
    <property type="component" value="Unassembled WGS sequence"/>
</dbReference>
<organism evidence="2 7">
    <name type="scientific">Phytophthora rubi</name>
    <dbReference type="NCBI Taxonomy" id="129364"/>
    <lineage>
        <taxon>Eukaryota</taxon>
        <taxon>Sar</taxon>
        <taxon>Stramenopiles</taxon>
        <taxon>Oomycota</taxon>
        <taxon>Peronosporomycetes</taxon>
        <taxon>Peronosporales</taxon>
        <taxon>Peronosporaceae</taxon>
        <taxon>Phytophthora</taxon>
    </lineage>
</organism>
<comment type="caution">
    <text evidence="2">The sequence shown here is derived from an EMBL/GenBank/DDBJ whole genome shotgun (WGS) entry which is preliminary data.</text>
</comment>
<gene>
    <name evidence="3" type="ORF">PR001_g26040</name>
    <name evidence="2" type="ORF">PR002_g26205</name>
    <name evidence="4" type="ORF">PR003_g27265</name>
</gene>
<evidence type="ECO:0008006" key="8">
    <source>
        <dbReference type="Google" id="ProtNLM"/>
    </source>
</evidence>
<keyword evidence="1" id="KW-1133">Transmembrane helix</keyword>
<keyword evidence="1" id="KW-0472">Membrane</keyword>
<evidence type="ECO:0000313" key="4">
    <source>
        <dbReference type="EMBL" id="KAE9282946.1"/>
    </source>
</evidence>
<proteinExistence type="predicted"/>
<dbReference type="EMBL" id="QXFT01003752">
    <property type="protein sequence ID" value="KAE9282946.1"/>
    <property type="molecule type" value="Genomic_DNA"/>
</dbReference>
<protein>
    <recommendedName>
        <fullName evidence="8">Amino acid transporter transmembrane domain-containing protein</fullName>
    </recommendedName>
</protein>
<keyword evidence="6" id="KW-1185">Reference proteome</keyword>
<dbReference type="Proteomes" id="UP000434957">
    <property type="component" value="Unassembled WGS sequence"/>
</dbReference>